<dbReference type="CDD" id="cd00067">
    <property type="entry name" value="GAL4"/>
    <property type="match status" value="1"/>
</dbReference>
<evidence type="ECO:0000256" key="4">
    <source>
        <dbReference type="SAM" id="Phobius"/>
    </source>
</evidence>
<dbReference type="InterPro" id="IPR007219">
    <property type="entry name" value="XnlR_reg_dom"/>
</dbReference>
<feature type="domain" description="Zn(2)-C6 fungal-type" evidence="5">
    <location>
        <begin position="35"/>
        <end position="64"/>
    </location>
</feature>
<dbReference type="GO" id="GO:0000981">
    <property type="term" value="F:DNA-binding transcription factor activity, RNA polymerase II-specific"/>
    <property type="evidence" value="ECO:0007669"/>
    <property type="project" value="InterPro"/>
</dbReference>
<dbReference type="OrthoDB" id="103819at2759"/>
<evidence type="ECO:0000256" key="1">
    <source>
        <dbReference type="ARBA" id="ARBA00022723"/>
    </source>
</evidence>
<reference evidence="6 7" key="1">
    <citation type="journal article" date="2014" name="BMC Genomics">
        <title>Genome sequencing of four Aureobasidium pullulans varieties: biotechnological potential, stress tolerance, and description of new species.</title>
        <authorList>
            <person name="Gostin Ar C."/>
            <person name="Ohm R.A."/>
            <person name="Kogej T."/>
            <person name="Sonjak S."/>
            <person name="Turk M."/>
            <person name="Zajc J."/>
            <person name="Zalar P."/>
            <person name="Grube M."/>
            <person name="Sun H."/>
            <person name="Han J."/>
            <person name="Sharma A."/>
            <person name="Chiniquy J."/>
            <person name="Ngan C.Y."/>
            <person name="Lipzen A."/>
            <person name="Barry K."/>
            <person name="Grigoriev I.V."/>
            <person name="Gunde-Cimerman N."/>
        </authorList>
    </citation>
    <scope>NUCLEOTIDE SEQUENCE [LARGE SCALE GENOMIC DNA]</scope>
    <source>
        <strain evidence="6 7">EXF-150</strain>
    </source>
</reference>
<dbReference type="InterPro" id="IPR001138">
    <property type="entry name" value="Zn2Cys6_DnaBD"/>
</dbReference>
<dbReference type="Pfam" id="PF04082">
    <property type="entry name" value="Fungal_trans"/>
    <property type="match status" value="1"/>
</dbReference>
<dbReference type="RefSeq" id="XP_029755176.1">
    <property type="nucleotide sequence ID" value="XM_029909490.1"/>
</dbReference>
<feature type="region of interest" description="Disordered" evidence="3">
    <location>
        <begin position="107"/>
        <end position="132"/>
    </location>
</feature>
<accession>A0A074X5E0</accession>
<dbReference type="Gene3D" id="4.10.240.10">
    <property type="entry name" value="Zn(2)-C6 fungal-type DNA-binding domain"/>
    <property type="match status" value="1"/>
</dbReference>
<gene>
    <name evidence="6" type="ORF">M438DRAFT_400843</name>
</gene>
<dbReference type="GO" id="GO:0003677">
    <property type="term" value="F:DNA binding"/>
    <property type="evidence" value="ECO:0007669"/>
    <property type="project" value="InterPro"/>
</dbReference>
<dbReference type="Proteomes" id="UP000030706">
    <property type="component" value="Unassembled WGS sequence"/>
</dbReference>
<dbReference type="GO" id="GO:0006351">
    <property type="term" value="P:DNA-templated transcription"/>
    <property type="evidence" value="ECO:0007669"/>
    <property type="project" value="InterPro"/>
</dbReference>
<keyword evidence="1" id="KW-0479">Metal-binding</keyword>
<feature type="region of interest" description="Disordered" evidence="3">
    <location>
        <begin position="185"/>
        <end position="209"/>
    </location>
</feature>
<keyword evidence="4" id="KW-1133">Transmembrane helix</keyword>
<dbReference type="EMBL" id="KL585011">
    <property type="protein sequence ID" value="KEQ78989.1"/>
    <property type="molecule type" value="Genomic_DNA"/>
</dbReference>
<keyword evidence="2" id="KW-0539">Nucleus</keyword>
<dbReference type="SMART" id="SM00906">
    <property type="entry name" value="Fungal_trans"/>
    <property type="match status" value="1"/>
</dbReference>
<evidence type="ECO:0000259" key="5">
    <source>
        <dbReference type="PROSITE" id="PS50048"/>
    </source>
</evidence>
<dbReference type="SMART" id="SM00066">
    <property type="entry name" value="GAL4"/>
    <property type="match status" value="1"/>
</dbReference>
<dbReference type="PROSITE" id="PS50048">
    <property type="entry name" value="ZN2_CY6_FUNGAL_2"/>
    <property type="match status" value="1"/>
</dbReference>
<dbReference type="InterPro" id="IPR036864">
    <property type="entry name" value="Zn2-C6_fun-type_DNA-bd_sf"/>
</dbReference>
<dbReference type="GeneID" id="40751796"/>
<protein>
    <submittedName>
        <fullName evidence="6">Fungal-specific transcription factor domain-containing protein</fullName>
    </submittedName>
</protein>
<dbReference type="PANTHER" id="PTHR46910">
    <property type="entry name" value="TRANSCRIPTION FACTOR PDR1"/>
    <property type="match status" value="1"/>
</dbReference>
<feature type="region of interest" description="Disordered" evidence="3">
    <location>
        <begin position="1"/>
        <end position="28"/>
    </location>
</feature>
<dbReference type="HOGENOM" id="CLU_009377_1_1_1"/>
<dbReference type="SUPFAM" id="SSF57701">
    <property type="entry name" value="Zn2/Cys6 DNA-binding domain"/>
    <property type="match status" value="1"/>
</dbReference>
<feature type="transmembrane region" description="Helical" evidence="4">
    <location>
        <begin position="554"/>
        <end position="575"/>
    </location>
</feature>
<dbReference type="AlphaFoldDB" id="A0A074X5E0"/>
<evidence type="ECO:0000313" key="7">
    <source>
        <dbReference type="Proteomes" id="UP000030706"/>
    </source>
</evidence>
<dbReference type="GO" id="GO:0008270">
    <property type="term" value="F:zinc ion binding"/>
    <property type="evidence" value="ECO:0007669"/>
    <property type="project" value="InterPro"/>
</dbReference>
<dbReference type="Pfam" id="PF00172">
    <property type="entry name" value="Zn_clus"/>
    <property type="match status" value="1"/>
</dbReference>
<keyword evidence="7" id="KW-1185">Reference proteome</keyword>
<dbReference type="STRING" id="1043002.A0A074X5E0"/>
<organism evidence="6 7">
    <name type="scientific">Aureobasidium pullulans EXF-150</name>
    <dbReference type="NCBI Taxonomy" id="1043002"/>
    <lineage>
        <taxon>Eukaryota</taxon>
        <taxon>Fungi</taxon>
        <taxon>Dikarya</taxon>
        <taxon>Ascomycota</taxon>
        <taxon>Pezizomycotina</taxon>
        <taxon>Dothideomycetes</taxon>
        <taxon>Dothideomycetidae</taxon>
        <taxon>Dothideales</taxon>
        <taxon>Saccotheciaceae</taxon>
        <taxon>Aureobasidium</taxon>
    </lineage>
</organism>
<dbReference type="PROSITE" id="PS00463">
    <property type="entry name" value="ZN2_CY6_FUNGAL_1"/>
    <property type="match status" value="1"/>
</dbReference>
<evidence type="ECO:0000256" key="3">
    <source>
        <dbReference type="SAM" id="MobiDB-lite"/>
    </source>
</evidence>
<proteinExistence type="predicted"/>
<name>A0A074X5E0_AURPU</name>
<dbReference type="CDD" id="cd12148">
    <property type="entry name" value="fungal_TF_MHR"/>
    <property type="match status" value="1"/>
</dbReference>
<dbReference type="InterPro" id="IPR050987">
    <property type="entry name" value="AtrR-like"/>
</dbReference>
<keyword evidence="4" id="KW-0472">Membrane</keyword>
<evidence type="ECO:0000313" key="6">
    <source>
        <dbReference type="EMBL" id="KEQ78989.1"/>
    </source>
</evidence>
<evidence type="ECO:0000256" key="2">
    <source>
        <dbReference type="ARBA" id="ARBA00023242"/>
    </source>
</evidence>
<keyword evidence="4" id="KW-0812">Transmembrane</keyword>
<sequence>MYNIQNPPISRDQTPESPGAISSQVPGLSSLSRGACEACRSRKIRCDRKSPCVQCRRADIECVHPGIKPREKRSRVLITPQYEKKIDLIDSRLEEVVGLLRNLSTHVSAPGNTHDDVPVPPPAHPSPVRRALPSNSENAAVVEGSSSLSAHSVFVNQLLQGFVGVQQPDGDIQRTLTDLADIASTPQDTSSATEVALPNADPSETRGQKKFKLPPIQDAANLIRAAQAQRLAGSGWVYGYILMQSFSDLCLQVYFSEPVSPYDCISVNAGLFSLFWDHALTAQTPQSEKEQCLAYARLCRNNLETGLAELPLHLPESPSVIAALIFGAYYAIEFSTASLCWSLASKASALCQTLGYHRTVTSHDRVVTNSKYTRFLFWTTYYLDKSLSLRLGRASTIQDWDVTAIPPSASSTDQEPVFAFFALWVKTARCQGDIYEMLYSPAAATQPEQVRRSRVGSLASSLYDIAQETERTKNQWLKTVEENTEEHLMDFYAVSDEVLRLSLLTHVYRAAPRDTQSSTTFNPTCIQVARATLDRHHDCIAIIQKANDIWFSIYVKWTLLFAPFVPFIVVFCHVMETRDHADLARLEAFVNSIHAATTVSEPAAKMHRLFQVLHNIATRYLELGGMGDNHGKQSSVPSMDTQLAALGFPHAEHWEMNNAPTDFDFGIDGLQQHNQQPQPLNSILWAGNELQLEEWLYNSQASMETLQSGDSSRPDMMQ</sequence>
<dbReference type="PANTHER" id="PTHR46910:SF5">
    <property type="entry name" value="ZN(II)2CYS6 TRANSCRIPTION FACTOR (EUROFUNG)"/>
    <property type="match status" value="1"/>
</dbReference>